<evidence type="ECO:0000313" key="4">
    <source>
        <dbReference type="Proteomes" id="UP000294919"/>
    </source>
</evidence>
<reference evidence="3 4" key="1">
    <citation type="submission" date="2019-03" db="EMBL/GenBank/DDBJ databases">
        <title>Genomic Encyclopedia of Type Strains, Phase IV (KMG-IV): sequencing the most valuable type-strain genomes for metagenomic binning, comparative biology and taxonomic classification.</title>
        <authorList>
            <person name="Goeker M."/>
        </authorList>
    </citation>
    <scope>NUCLEOTIDE SEQUENCE [LARGE SCALE GENOMIC DNA]</scope>
    <source>
        <strain evidence="3 4">DSM 102940</strain>
    </source>
</reference>
<dbReference type="EMBL" id="SLWV01000019">
    <property type="protein sequence ID" value="TCO72154.1"/>
    <property type="molecule type" value="Genomic_DNA"/>
</dbReference>
<keyword evidence="4" id="KW-1185">Reference proteome</keyword>
<gene>
    <name evidence="3" type="ORF">EV214_11917</name>
</gene>
<evidence type="ECO:0000259" key="2">
    <source>
        <dbReference type="PROSITE" id="PS51186"/>
    </source>
</evidence>
<dbReference type="RefSeq" id="WP_165916360.1">
    <property type="nucleotide sequence ID" value="NZ_SLWV01000019.1"/>
</dbReference>
<name>A0A4R2KGB9_9FIRM</name>
<comment type="caution">
    <text evidence="3">The sequence shown here is derived from an EMBL/GenBank/DDBJ whole genome shotgun (WGS) entry which is preliminary data.</text>
</comment>
<dbReference type="Gene3D" id="3.40.630.30">
    <property type="match status" value="1"/>
</dbReference>
<dbReference type="SUPFAM" id="SSF55729">
    <property type="entry name" value="Acyl-CoA N-acyltransferases (Nat)"/>
    <property type="match status" value="1"/>
</dbReference>
<accession>A0A4R2KGB9</accession>
<dbReference type="GO" id="GO:0008080">
    <property type="term" value="F:N-acetyltransferase activity"/>
    <property type="evidence" value="ECO:0007669"/>
    <property type="project" value="InterPro"/>
</dbReference>
<dbReference type="CDD" id="cd04301">
    <property type="entry name" value="NAT_SF"/>
    <property type="match status" value="1"/>
</dbReference>
<sequence>MGVIKNRISESLYPITIRNFVDDDIDYLILRHQILYPAEYGLSSAFVNDVNRVVHQFVGHFDASKECILIAEVDGRRLGSIAISKSDDKTAQLRFFLLEPEARGKGIGKKLIEDALDFCREKGYTHIFLETISKLKTARHIYKSKGFKITHTQENPAWGKDVIEERWDMDL</sequence>
<keyword evidence="1" id="KW-0808">Transferase</keyword>
<dbReference type="InterPro" id="IPR016181">
    <property type="entry name" value="Acyl_CoA_acyltransferase"/>
</dbReference>
<evidence type="ECO:0000256" key="1">
    <source>
        <dbReference type="ARBA" id="ARBA00022679"/>
    </source>
</evidence>
<protein>
    <submittedName>
        <fullName evidence="3">Ribosomal protein S18 acetylase RimI-like enzyme</fullName>
    </submittedName>
</protein>
<dbReference type="InterPro" id="IPR000182">
    <property type="entry name" value="GNAT_dom"/>
</dbReference>
<dbReference type="InterPro" id="IPR050769">
    <property type="entry name" value="NAT_camello-type"/>
</dbReference>
<proteinExistence type="predicted"/>
<keyword evidence="3" id="KW-0689">Ribosomal protein</keyword>
<dbReference type="Proteomes" id="UP000294919">
    <property type="component" value="Unassembled WGS sequence"/>
</dbReference>
<feature type="domain" description="N-acetyltransferase" evidence="2">
    <location>
        <begin position="15"/>
        <end position="170"/>
    </location>
</feature>
<evidence type="ECO:0000313" key="3">
    <source>
        <dbReference type="EMBL" id="TCO72154.1"/>
    </source>
</evidence>
<organism evidence="3 4">
    <name type="scientific">Marinisporobacter balticus</name>
    <dbReference type="NCBI Taxonomy" id="2018667"/>
    <lineage>
        <taxon>Bacteria</taxon>
        <taxon>Bacillati</taxon>
        <taxon>Bacillota</taxon>
        <taxon>Clostridia</taxon>
        <taxon>Peptostreptococcales</taxon>
        <taxon>Thermotaleaceae</taxon>
        <taxon>Marinisporobacter</taxon>
    </lineage>
</organism>
<dbReference type="Pfam" id="PF00583">
    <property type="entry name" value="Acetyltransf_1"/>
    <property type="match status" value="1"/>
</dbReference>
<dbReference type="PROSITE" id="PS51186">
    <property type="entry name" value="GNAT"/>
    <property type="match status" value="1"/>
</dbReference>
<keyword evidence="3" id="KW-0687">Ribonucleoprotein</keyword>
<dbReference type="AlphaFoldDB" id="A0A4R2KGB9"/>
<dbReference type="PANTHER" id="PTHR13947">
    <property type="entry name" value="GNAT FAMILY N-ACETYLTRANSFERASE"/>
    <property type="match status" value="1"/>
</dbReference>
<dbReference type="PANTHER" id="PTHR13947:SF37">
    <property type="entry name" value="LD18367P"/>
    <property type="match status" value="1"/>
</dbReference>
<dbReference type="GO" id="GO:0005840">
    <property type="term" value="C:ribosome"/>
    <property type="evidence" value="ECO:0007669"/>
    <property type="project" value="UniProtKB-KW"/>
</dbReference>